<dbReference type="Gene3D" id="3.40.50.300">
    <property type="entry name" value="P-loop containing nucleotide triphosphate hydrolases"/>
    <property type="match status" value="1"/>
</dbReference>
<dbReference type="FunFam" id="3.40.50.300:FF:000527">
    <property type="entry name" value="Tyrosine-protein kinase etk"/>
    <property type="match status" value="1"/>
</dbReference>
<dbReference type="AlphaFoldDB" id="A0A645AV36"/>
<comment type="caution">
    <text evidence="11">The sequence shown here is derived from an EMBL/GenBank/DDBJ whole genome shotgun (WGS) entry which is preliminary data.</text>
</comment>
<keyword evidence="4" id="KW-0547">Nucleotide-binding</keyword>
<proteinExistence type="inferred from homology"/>
<dbReference type="PANTHER" id="PTHR32309">
    <property type="entry name" value="TYROSINE-PROTEIN KINASE"/>
    <property type="match status" value="1"/>
</dbReference>
<evidence type="ECO:0000256" key="4">
    <source>
        <dbReference type="ARBA" id="ARBA00022741"/>
    </source>
</evidence>
<dbReference type="GO" id="GO:0005886">
    <property type="term" value="C:plasma membrane"/>
    <property type="evidence" value="ECO:0007669"/>
    <property type="project" value="TreeGrafter"/>
</dbReference>
<dbReference type="InterPro" id="IPR027417">
    <property type="entry name" value="P-loop_NTPase"/>
</dbReference>
<dbReference type="InterPro" id="IPR050445">
    <property type="entry name" value="Bact_polysacc_biosynth/exp"/>
</dbReference>
<feature type="region of interest" description="Disordered" evidence="9">
    <location>
        <begin position="254"/>
        <end position="290"/>
    </location>
</feature>
<keyword evidence="7" id="KW-0829">Tyrosine-protein kinase</keyword>
<keyword evidence="3" id="KW-0808">Transferase</keyword>
<sequence>MLNLDIRSERDVARVTEIPVIGMVPNDDDAAVNPLILDADPRSARAEAYRSLRTNLQFLGLDRGKRAIVITSSVPSEGKTTTAINIASTIAASGERVLVIDADLRRPTVAKLMRLEGSVGLTTVLIGEARLEQVIQPTNDSLMDVLASGPIPPNPAELLGLPHMQQLITEASRRYDTVIIDAPPLLPVTDAAVLSRVADGTLVVVGSGVARRPELEKALEKLEMVDARVLGLLLTRVRGGDAGAYHYEYVYGQDGQSSSRTSRDKNAPAPISSARARTGRRPTRAIQPVQ</sequence>
<feature type="domain" description="AAA" evidence="10">
    <location>
        <begin position="77"/>
        <end position="205"/>
    </location>
</feature>
<protein>
    <recommendedName>
        <fullName evidence="2">non-specific protein-tyrosine kinase</fullName>
        <ecNumber evidence="2">2.7.10.2</ecNumber>
    </recommendedName>
</protein>
<dbReference type="GO" id="GO:0004715">
    <property type="term" value="F:non-membrane spanning protein tyrosine kinase activity"/>
    <property type="evidence" value="ECO:0007669"/>
    <property type="project" value="UniProtKB-EC"/>
</dbReference>
<gene>
    <name evidence="11" type="ORF">SDC9_103930</name>
</gene>
<evidence type="ECO:0000256" key="3">
    <source>
        <dbReference type="ARBA" id="ARBA00022679"/>
    </source>
</evidence>
<keyword evidence="5" id="KW-0418">Kinase</keyword>
<dbReference type="GO" id="GO:0005524">
    <property type="term" value="F:ATP binding"/>
    <property type="evidence" value="ECO:0007669"/>
    <property type="project" value="UniProtKB-KW"/>
</dbReference>
<comment type="similarity">
    <text evidence="1">Belongs to the CpsD/CapB family.</text>
</comment>
<name>A0A645AV36_9ZZZZ</name>
<evidence type="ECO:0000256" key="2">
    <source>
        <dbReference type="ARBA" id="ARBA00011903"/>
    </source>
</evidence>
<organism evidence="11">
    <name type="scientific">bioreactor metagenome</name>
    <dbReference type="NCBI Taxonomy" id="1076179"/>
    <lineage>
        <taxon>unclassified sequences</taxon>
        <taxon>metagenomes</taxon>
        <taxon>ecological metagenomes</taxon>
    </lineage>
</organism>
<keyword evidence="6" id="KW-0067">ATP-binding</keyword>
<evidence type="ECO:0000256" key="5">
    <source>
        <dbReference type="ARBA" id="ARBA00022777"/>
    </source>
</evidence>
<evidence type="ECO:0000256" key="7">
    <source>
        <dbReference type="ARBA" id="ARBA00023137"/>
    </source>
</evidence>
<evidence type="ECO:0000256" key="9">
    <source>
        <dbReference type="SAM" id="MobiDB-lite"/>
    </source>
</evidence>
<dbReference type="EC" id="2.7.10.2" evidence="2"/>
<evidence type="ECO:0000256" key="1">
    <source>
        <dbReference type="ARBA" id="ARBA00007316"/>
    </source>
</evidence>
<evidence type="ECO:0000256" key="8">
    <source>
        <dbReference type="ARBA" id="ARBA00051245"/>
    </source>
</evidence>
<dbReference type="Pfam" id="PF13614">
    <property type="entry name" value="AAA_31"/>
    <property type="match status" value="1"/>
</dbReference>
<evidence type="ECO:0000256" key="6">
    <source>
        <dbReference type="ARBA" id="ARBA00022840"/>
    </source>
</evidence>
<dbReference type="CDD" id="cd05387">
    <property type="entry name" value="BY-kinase"/>
    <property type="match status" value="1"/>
</dbReference>
<evidence type="ECO:0000313" key="11">
    <source>
        <dbReference type="EMBL" id="MPM57112.1"/>
    </source>
</evidence>
<dbReference type="EMBL" id="VSSQ01016099">
    <property type="protein sequence ID" value="MPM57112.1"/>
    <property type="molecule type" value="Genomic_DNA"/>
</dbReference>
<dbReference type="SUPFAM" id="SSF52540">
    <property type="entry name" value="P-loop containing nucleoside triphosphate hydrolases"/>
    <property type="match status" value="1"/>
</dbReference>
<dbReference type="PANTHER" id="PTHR32309:SF13">
    <property type="entry name" value="FERRIC ENTEROBACTIN TRANSPORT PROTEIN FEPE"/>
    <property type="match status" value="1"/>
</dbReference>
<dbReference type="InterPro" id="IPR005702">
    <property type="entry name" value="Wzc-like_C"/>
</dbReference>
<comment type="catalytic activity">
    <reaction evidence="8">
        <text>L-tyrosyl-[protein] + ATP = O-phospho-L-tyrosyl-[protein] + ADP + H(+)</text>
        <dbReference type="Rhea" id="RHEA:10596"/>
        <dbReference type="Rhea" id="RHEA-COMP:10136"/>
        <dbReference type="Rhea" id="RHEA-COMP:20101"/>
        <dbReference type="ChEBI" id="CHEBI:15378"/>
        <dbReference type="ChEBI" id="CHEBI:30616"/>
        <dbReference type="ChEBI" id="CHEBI:46858"/>
        <dbReference type="ChEBI" id="CHEBI:61978"/>
        <dbReference type="ChEBI" id="CHEBI:456216"/>
        <dbReference type="EC" id="2.7.10.2"/>
    </reaction>
</comment>
<evidence type="ECO:0000259" key="10">
    <source>
        <dbReference type="Pfam" id="PF13614"/>
    </source>
</evidence>
<accession>A0A645AV36</accession>
<dbReference type="GO" id="GO:0042802">
    <property type="term" value="F:identical protein binding"/>
    <property type="evidence" value="ECO:0007669"/>
    <property type="project" value="UniProtKB-ARBA"/>
</dbReference>
<dbReference type="NCBIfam" id="TIGR01007">
    <property type="entry name" value="eps_fam"/>
    <property type="match status" value="1"/>
</dbReference>
<dbReference type="InterPro" id="IPR025669">
    <property type="entry name" value="AAA_dom"/>
</dbReference>
<reference evidence="11" key="1">
    <citation type="submission" date="2019-08" db="EMBL/GenBank/DDBJ databases">
        <authorList>
            <person name="Kucharzyk K."/>
            <person name="Murdoch R.W."/>
            <person name="Higgins S."/>
            <person name="Loffler F."/>
        </authorList>
    </citation>
    <scope>NUCLEOTIDE SEQUENCE</scope>
</reference>